<dbReference type="EMBL" id="WBMS02000016">
    <property type="protein sequence ID" value="MWA02963.1"/>
    <property type="molecule type" value="Genomic_DNA"/>
</dbReference>
<evidence type="ECO:0000313" key="2">
    <source>
        <dbReference type="EMBL" id="MWA02963.1"/>
    </source>
</evidence>
<proteinExistence type="predicted"/>
<dbReference type="AlphaFoldDB" id="A0A6I4MBB7"/>
<evidence type="ECO:0000256" key="1">
    <source>
        <dbReference type="SAM" id="MobiDB-lite"/>
    </source>
</evidence>
<evidence type="ECO:0000313" key="3">
    <source>
        <dbReference type="Proteomes" id="UP000462055"/>
    </source>
</evidence>
<keyword evidence="3" id="KW-1185">Reference proteome</keyword>
<gene>
    <name evidence="2" type="ORF">F8568_021800</name>
</gene>
<reference evidence="2" key="1">
    <citation type="submission" date="2019-12" db="EMBL/GenBank/DDBJ databases">
        <title>Actinomadura physcomitrii sp. nov., a novel actinomycete isolated from moss [Physcomitrium sphaericum (Ludw) Fuernr].</title>
        <authorList>
            <person name="Zhuang X."/>
        </authorList>
    </citation>
    <scope>NUCLEOTIDE SEQUENCE [LARGE SCALE GENOMIC DNA]</scope>
    <source>
        <strain evidence="2">LD22</strain>
    </source>
</reference>
<protein>
    <submittedName>
        <fullName evidence="2">Uncharacterized protein</fullName>
    </submittedName>
</protein>
<sequence>MTARGHGRDPLHLAADGTVTAAHGPDADQFAQARLFHITADDAAGMLQTIQTANGSEPERARVPAGHRHAT</sequence>
<organism evidence="2 3">
    <name type="scientific">Actinomadura physcomitrii</name>
    <dbReference type="NCBI Taxonomy" id="2650748"/>
    <lineage>
        <taxon>Bacteria</taxon>
        <taxon>Bacillati</taxon>
        <taxon>Actinomycetota</taxon>
        <taxon>Actinomycetes</taxon>
        <taxon>Streptosporangiales</taxon>
        <taxon>Thermomonosporaceae</taxon>
        <taxon>Actinomadura</taxon>
    </lineage>
</organism>
<dbReference type="RefSeq" id="WP_151595593.1">
    <property type="nucleotide sequence ID" value="NZ_WBMS02000016.1"/>
</dbReference>
<accession>A0A6I4MBB7</accession>
<dbReference type="Proteomes" id="UP000462055">
    <property type="component" value="Unassembled WGS sequence"/>
</dbReference>
<comment type="caution">
    <text evidence="2">The sequence shown here is derived from an EMBL/GenBank/DDBJ whole genome shotgun (WGS) entry which is preliminary data.</text>
</comment>
<name>A0A6I4MBB7_9ACTN</name>
<feature type="region of interest" description="Disordered" evidence="1">
    <location>
        <begin position="52"/>
        <end position="71"/>
    </location>
</feature>